<dbReference type="InterPro" id="IPR036396">
    <property type="entry name" value="Cyt_P450_sf"/>
</dbReference>
<dbReference type="InterPro" id="IPR001128">
    <property type="entry name" value="Cyt_P450"/>
</dbReference>
<dbReference type="PANTHER" id="PTHR46300">
    <property type="entry name" value="P450, PUTATIVE (EUROFUNG)-RELATED-RELATED"/>
    <property type="match status" value="1"/>
</dbReference>
<dbReference type="GO" id="GO:0004497">
    <property type="term" value="F:monooxygenase activity"/>
    <property type="evidence" value="ECO:0007669"/>
    <property type="project" value="UniProtKB-KW"/>
</dbReference>
<evidence type="ECO:0000256" key="2">
    <source>
        <dbReference type="ARBA" id="ARBA00005179"/>
    </source>
</evidence>
<evidence type="ECO:0000256" key="10">
    <source>
        <dbReference type="RuleBase" id="RU000461"/>
    </source>
</evidence>
<name>A0AAD7FHJ7_9AGAR</name>
<evidence type="ECO:0000256" key="6">
    <source>
        <dbReference type="ARBA" id="ARBA00023002"/>
    </source>
</evidence>
<dbReference type="InterPro" id="IPR002401">
    <property type="entry name" value="Cyt_P450_E_grp-I"/>
</dbReference>
<keyword evidence="4 9" id="KW-0349">Heme</keyword>
<dbReference type="GO" id="GO:0005506">
    <property type="term" value="F:iron ion binding"/>
    <property type="evidence" value="ECO:0007669"/>
    <property type="project" value="InterPro"/>
</dbReference>
<dbReference type="PANTHER" id="PTHR46300:SF7">
    <property type="entry name" value="P450, PUTATIVE (EUROFUNG)-RELATED"/>
    <property type="match status" value="1"/>
</dbReference>
<gene>
    <name evidence="11" type="ORF">FB45DRAFT_796466</name>
</gene>
<dbReference type="InterPro" id="IPR017972">
    <property type="entry name" value="Cyt_P450_CS"/>
</dbReference>
<dbReference type="SUPFAM" id="SSF48264">
    <property type="entry name" value="Cytochrome P450"/>
    <property type="match status" value="1"/>
</dbReference>
<evidence type="ECO:0000256" key="7">
    <source>
        <dbReference type="ARBA" id="ARBA00023004"/>
    </source>
</evidence>
<evidence type="ECO:0000256" key="8">
    <source>
        <dbReference type="ARBA" id="ARBA00023033"/>
    </source>
</evidence>
<comment type="pathway">
    <text evidence="2">Secondary metabolite biosynthesis.</text>
</comment>
<dbReference type="GO" id="GO:0016705">
    <property type="term" value="F:oxidoreductase activity, acting on paired donors, with incorporation or reduction of molecular oxygen"/>
    <property type="evidence" value="ECO:0007669"/>
    <property type="project" value="InterPro"/>
</dbReference>
<dbReference type="AlphaFoldDB" id="A0AAD7FHJ7"/>
<comment type="cofactor">
    <cofactor evidence="1 9">
        <name>heme</name>
        <dbReference type="ChEBI" id="CHEBI:30413"/>
    </cofactor>
</comment>
<reference evidence="11" key="1">
    <citation type="submission" date="2023-03" db="EMBL/GenBank/DDBJ databases">
        <title>Massive genome expansion in bonnet fungi (Mycena s.s.) driven by repeated elements and novel gene families across ecological guilds.</title>
        <authorList>
            <consortium name="Lawrence Berkeley National Laboratory"/>
            <person name="Harder C.B."/>
            <person name="Miyauchi S."/>
            <person name="Viragh M."/>
            <person name="Kuo A."/>
            <person name="Thoen E."/>
            <person name="Andreopoulos B."/>
            <person name="Lu D."/>
            <person name="Skrede I."/>
            <person name="Drula E."/>
            <person name="Henrissat B."/>
            <person name="Morin E."/>
            <person name="Kohler A."/>
            <person name="Barry K."/>
            <person name="LaButti K."/>
            <person name="Morin E."/>
            <person name="Salamov A."/>
            <person name="Lipzen A."/>
            <person name="Mereny Z."/>
            <person name="Hegedus B."/>
            <person name="Baldrian P."/>
            <person name="Stursova M."/>
            <person name="Weitz H."/>
            <person name="Taylor A."/>
            <person name="Grigoriev I.V."/>
            <person name="Nagy L.G."/>
            <person name="Martin F."/>
            <person name="Kauserud H."/>
        </authorList>
    </citation>
    <scope>NUCLEOTIDE SEQUENCE</scope>
    <source>
        <strain evidence="11">9284</strain>
    </source>
</reference>
<evidence type="ECO:0000313" key="12">
    <source>
        <dbReference type="Proteomes" id="UP001221142"/>
    </source>
</evidence>
<keyword evidence="8 10" id="KW-0503">Monooxygenase</keyword>
<dbReference type="Pfam" id="PF00067">
    <property type="entry name" value="p450"/>
    <property type="match status" value="1"/>
</dbReference>
<evidence type="ECO:0000256" key="9">
    <source>
        <dbReference type="PIRSR" id="PIRSR602401-1"/>
    </source>
</evidence>
<dbReference type="CDD" id="cd11065">
    <property type="entry name" value="CYP64-like"/>
    <property type="match status" value="1"/>
</dbReference>
<keyword evidence="6 10" id="KW-0560">Oxidoreductase</keyword>
<evidence type="ECO:0000256" key="4">
    <source>
        <dbReference type="ARBA" id="ARBA00022617"/>
    </source>
</evidence>
<comment type="similarity">
    <text evidence="3 10">Belongs to the cytochrome P450 family.</text>
</comment>
<dbReference type="PROSITE" id="PS00086">
    <property type="entry name" value="CYTOCHROME_P450"/>
    <property type="match status" value="1"/>
</dbReference>
<dbReference type="InterPro" id="IPR050364">
    <property type="entry name" value="Cytochrome_P450_fung"/>
</dbReference>
<proteinExistence type="inferred from homology"/>
<dbReference type="Proteomes" id="UP001221142">
    <property type="component" value="Unassembled WGS sequence"/>
</dbReference>
<keyword evidence="5 9" id="KW-0479">Metal-binding</keyword>
<comment type="caution">
    <text evidence="11">The sequence shown here is derived from an EMBL/GenBank/DDBJ whole genome shotgun (WGS) entry which is preliminary data.</text>
</comment>
<keyword evidence="12" id="KW-1185">Reference proteome</keyword>
<dbReference type="EMBL" id="JARKIF010000013">
    <property type="protein sequence ID" value="KAJ7624503.1"/>
    <property type="molecule type" value="Genomic_DNA"/>
</dbReference>
<keyword evidence="7 9" id="KW-0408">Iron</keyword>
<organism evidence="11 12">
    <name type="scientific">Roridomyces roridus</name>
    <dbReference type="NCBI Taxonomy" id="1738132"/>
    <lineage>
        <taxon>Eukaryota</taxon>
        <taxon>Fungi</taxon>
        <taxon>Dikarya</taxon>
        <taxon>Basidiomycota</taxon>
        <taxon>Agaricomycotina</taxon>
        <taxon>Agaricomycetes</taxon>
        <taxon>Agaricomycetidae</taxon>
        <taxon>Agaricales</taxon>
        <taxon>Marasmiineae</taxon>
        <taxon>Mycenaceae</taxon>
        <taxon>Roridomyces</taxon>
    </lineage>
</organism>
<dbReference type="Gene3D" id="1.10.630.10">
    <property type="entry name" value="Cytochrome P450"/>
    <property type="match status" value="1"/>
</dbReference>
<dbReference type="PRINTS" id="PR00463">
    <property type="entry name" value="EP450I"/>
</dbReference>
<evidence type="ECO:0000313" key="11">
    <source>
        <dbReference type="EMBL" id="KAJ7624503.1"/>
    </source>
</evidence>
<feature type="binding site" description="axial binding residue" evidence="9">
    <location>
        <position position="450"/>
    </location>
    <ligand>
        <name>heme</name>
        <dbReference type="ChEBI" id="CHEBI:30413"/>
    </ligand>
    <ligandPart>
        <name>Fe</name>
        <dbReference type="ChEBI" id="CHEBI:18248"/>
    </ligandPart>
</feature>
<evidence type="ECO:0000256" key="3">
    <source>
        <dbReference type="ARBA" id="ARBA00010617"/>
    </source>
</evidence>
<protein>
    <submittedName>
        <fullName evidence="11">Cytochrome P450</fullName>
    </submittedName>
</protein>
<dbReference type="GO" id="GO:0020037">
    <property type="term" value="F:heme binding"/>
    <property type="evidence" value="ECO:0007669"/>
    <property type="project" value="InterPro"/>
</dbReference>
<dbReference type="PRINTS" id="PR00385">
    <property type="entry name" value="P450"/>
</dbReference>
<evidence type="ECO:0000256" key="1">
    <source>
        <dbReference type="ARBA" id="ARBA00001971"/>
    </source>
</evidence>
<accession>A0AAD7FHJ7</accession>
<sequence length="511" mass="57129">MDYLLKAYPTEGSPLPVISLGLGGAVALLGIYKIFNKSSLPLPPGPKGLPFIGNMLQLPADRQWIQFTEWAKQYGDVVHVSALGQHIVILSSIEAISLLERRGTIYSDRPHLTFAGTIVGWAESLPLTQSGPRHREFRKLINEAVAPRKLAEYHPIEVKHTKEFLKDLLATPEDFLHLIKRVVACSVFEISHGYTPAKHDDLLMGLAERADHDLASAIVPGKYLCDIFPILCHLPSWMGFRWSRDVAEFKENMTAMRDTPYEMIRDQLAKGKAIPSFTTSLLERDSNPSQEQELIYKWASSTLYSAGADTTISAISSFFLAVAGHPDVQKKAQEEIDRVVGSDRLPTFADRPHLPYLEGLIKEVHRWRPVGPLALPHRTSKDDVYNGLHIPAGSTIMPNNWAIMHDPAIYPDPWTFKPERYLNSSASSSESTPMNPDPRRFAFGYGRRVCPGRDLADDMLFIAASMVLAVFDLEKRTDGFEYTGSVSCHPMPFKCGIKPRSKRAEVLILGE</sequence>
<evidence type="ECO:0000256" key="5">
    <source>
        <dbReference type="ARBA" id="ARBA00022723"/>
    </source>
</evidence>